<comment type="catalytic activity">
    <reaction evidence="12">
        <text>tRNA(Ala) + L-alanine + ATP = L-alanyl-tRNA(Ala) + AMP + diphosphate</text>
        <dbReference type="Rhea" id="RHEA:12540"/>
        <dbReference type="Rhea" id="RHEA-COMP:9657"/>
        <dbReference type="Rhea" id="RHEA-COMP:9923"/>
        <dbReference type="ChEBI" id="CHEBI:30616"/>
        <dbReference type="ChEBI" id="CHEBI:33019"/>
        <dbReference type="ChEBI" id="CHEBI:57972"/>
        <dbReference type="ChEBI" id="CHEBI:78442"/>
        <dbReference type="ChEBI" id="CHEBI:78497"/>
        <dbReference type="ChEBI" id="CHEBI:456215"/>
        <dbReference type="EC" id="6.1.1.7"/>
    </reaction>
</comment>
<dbReference type="GO" id="GO:0006419">
    <property type="term" value="P:alanyl-tRNA aminoacylation"/>
    <property type="evidence" value="ECO:0007669"/>
    <property type="project" value="UniProtKB-UniRule"/>
</dbReference>
<feature type="binding site" evidence="12">
    <location>
        <position position="660"/>
    </location>
    <ligand>
        <name>Zn(2+)</name>
        <dbReference type="ChEBI" id="CHEBI:29105"/>
    </ligand>
</feature>
<dbReference type="FunFam" id="3.30.980.10:FF:000004">
    <property type="entry name" value="Alanine--tRNA ligase, cytoplasmic"/>
    <property type="match status" value="1"/>
</dbReference>
<sequence>MKSAQIREAFLNYFAEQGHTRVASSSLVPGNDPTLLFTNAGMVQFKDTFLGQDPRPYVRATSSQRCVRAGGKHNDLENVGYTARHHTFFEMLGNFSFGDYFKREAIQFAWEFLTKVLNLPEERLWVTVHISDDEAADIWLKEVGVSADRFSRLDEDNFWQMGDTGPCGPSSEIFYDHGEDVPGGPPGSDNDDLDRYIEVWNLVFMQFERSADGELHPLPKPSVDTGMGLERIAAVMQGVHSNYEIDLFQALLKAAGEIVGCANTEEKSLRVIADHIRSCSFLIADGVMPSNEGRGFVLRRIIRRAIRHGHKLGHQEIFFYKLVQALVQEMGEAYPELREKQSVIENALRKEEEQFAKTLDKGLALLDEALESLEGTEVPGDLVFTLHDTYGFPTDLTQDIARERGLTLDMAGYETAMEAQRERARAAGKFKQDYTGSLNIEGATEFLGYDGVSATGKVLAIVKDGEPVDRLEEGEFGAVVLDRTPFYAESGGQVGDSGYLQAASGRFEVSDCTKLGGHHLHQGKLLSGSLAVGDQVDADVAADVRQSTALNHSATHLLHAALRKVLGEHVTQKGSLVDSERLRFDFSHPEAVTIKQLRAIEALVNSQIRANTAVETEETDIDTAKAKGAMALFGEKYGDSVRVLSMGESGEAGTFSVELCGGTHVKRTGDIGLLRIVGESGIASGQRRIEAVTGAHALALFDQAQQRLDHAATLLKARPENLADKVEQLLANNRKLEKELAQLKTKLASGAGGDLTSQAVEVAGVKLLATSIEGADAKSLRDLADQLKNKLGSGILLLAAPDEDKVALIAAVTKDLTDRLAAGDLMRFAAGELGGKGGGRPDMAQGGGVDVNALPELLKAVPEWVKNNIK</sequence>
<dbReference type="SUPFAM" id="SSF101353">
    <property type="entry name" value="Putative anticodon-binding domain of alanyl-tRNA synthetase (AlaRS)"/>
    <property type="match status" value="1"/>
</dbReference>
<keyword evidence="4 12" id="KW-0436">Ligase</keyword>
<dbReference type="FunFam" id="3.30.54.20:FF:000001">
    <property type="entry name" value="Alanine--tRNA ligase"/>
    <property type="match status" value="1"/>
</dbReference>
<dbReference type="InterPro" id="IPR009000">
    <property type="entry name" value="Transl_B-barrel_sf"/>
</dbReference>
<dbReference type="PRINTS" id="PR00980">
    <property type="entry name" value="TRNASYNTHALA"/>
</dbReference>
<feature type="coiled-coil region" evidence="13">
    <location>
        <begin position="719"/>
        <end position="746"/>
    </location>
</feature>
<evidence type="ECO:0000256" key="2">
    <source>
        <dbReference type="ARBA" id="ARBA00008226"/>
    </source>
</evidence>
<dbReference type="SMART" id="SM00863">
    <property type="entry name" value="tRNA_SAD"/>
    <property type="match status" value="1"/>
</dbReference>
<evidence type="ECO:0000256" key="9">
    <source>
        <dbReference type="ARBA" id="ARBA00022884"/>
    </source>
</evidence>
<dbReference type="InterPro" id="IPR023033">
    <property type="entry name" value="Ala_tRNA_ligase_euk/bac"/>
</dbReference>
<dbReference type="RefSeq" id="WP_318955687.1">
    <property type="nucleotide sequence ID" value="NZ_CP137555.1"/>
</dbReference>
<dbReference type="EC" id="6.1.1.7" evidence="12"/>
<dbReference type="SUPFAM" id="SSF55186">
    <property type="entry name" value="ThrRS/AlaRS common domain"/>
    <property type="match status" value="1"/>
</dbReference>
<keyword evidence="16" id="KW-1185">Reference proteome</keyword>
<dbReference type="InterPro" id="IPR012947">
    <property type="entry name" value="tRNA_SAD"/>
</dbReference>
<dbReference type="EMBL" id="CP137555">
    <property type="protein sequence ID" value="WOX07258.1"/>
    <property type="molecule type" value="Genomic_DNA"/>
</dbReference>
<dbReference type="NCBIfam" id="TIGR00344">
    <property type="entry name" value="alaS"/>
    <property type="match status" value="1"/>
</dbReference>
<dbReference type="PROSITE" id="PS50860">
    <property type="entry name" value="AA_TRNA_LIGASE_II_ALA"/>
    <property type="match status" value="1"/>
</dbReference>
<dbReference type="Gene3D" id="3.30.930.10">
    <property type="entry name" value="Bira Bifunctional Protein, Domain 2"/>
    <property type="match status" value="1"/>
</dbReference>
<evidence type="ECO:0000313" key="16">
    <source>
        <dbReference type="Proteomes" id="UP001302477"/>
    </source>
</evidence>
<protein>
    <recommendedName>
        <fullName evidence="12">Alanine--tRNA ligase</fullName>
        <ecNumber evidence="12">6.1.1.7</ecNumber>
    </recommendedName>
    <alternativeName>
        <fullName evidence="12">Alanyl-tRNA synthetase</fullName>
        <shortName evidence="12">AlaRS</shortName>
    </alternativeName>
</protein>
<keyword evidence="8 12" id="KW-0067">ATP-binding</keyword>
<evidence type="ECO:0000256" key="8">
    <source>
        <dbReference type="ARBA" id="ARBA00022840"/>
    </source>
</evidence>
<gene>
    <name evidence="12 15" type="primary">alaS</name>
    <name evidence="15" type="ORF">R5R33_03370</name>
</gene>
<feature type="domain" description="Alanyl-transfer RNA synthetases family profile" evidence="14">
    <location>
        <begin position="1"/>
        <end position="703"/>
    </location>
</feature>
<dbReference type="GO" id="GO:0002161">
    <property type="term" value="F:aminoacyl-tRNA deacylase activity"/>
    <property type="evidence" value="ECO:0007669"/>
    <property type="project" value="TreeGrafter"/>
</dbReference>
<dbReference type="GO" id="GO:0000049">
    <property type="term" value="F:tRNA binding"/>
    <property type="evidence" value="ECO:0007669"/>
    <property type="project" value="UniProtKB-KW"/>
</dbReference>
<dbReference type="GO" id="GO:0008270">
    <property type="term" value="F:zinc ion binding"/>
    <property type="evidence" value="ECO:0007669"/>
    <property type="project" value="UniProtKB-UniRule"/>
</dbReference>
<dbReference type="GO" id="GO:0004813">
    <property type="term" value="F:alanine-tRNA ligase activity"/>
    <property type="evidence" value="ECO:0007669"/>
    <property type="project" value="UniProtKB-UniRule"/>
</dbReference>
<dbReference type="Pfam" id="PF02272">
    <property type="entry name" value="DHHA1"/>
    <property type="match status" value="1"/>
</dbReference>
<dbReference type="SUPFAM" id="SSF50447">
    <property type="entry name" value="Translation proteins"/>
    <property type="match status" value="1"/>
</dbReference>
<keyword evidence="12" id="KW-0963">Cytoplasm</keyword>
<evidence type="ECO:0000256" key="13">
    <source>
        <dbReference type="SAM" id="Coils"/>
    </source>
</evidence>
<dbReference type="AlphaFoldDB" id="A0AAU0N4S8"/>
<dbReference type="InterPro" id="IPR003156">
    <property type="entry name" value="DHHA1_dom"/>
</dbReference>
<dbReference type="KEGG" id="mpaf:R5R33_03370"/>
<dbReference type="FunFam" id="2.40.30.130:FF:000001">
    <property type="entry name" value="Alanine--tRNA ligase"/>
    <property type="match status" value="1"/>
</dbReference>
<evidence type="ECO:0000256" key="6">
    <source>
        <dbReference type="ARBA" id="ARBA00022741"/>
    </source>
</evidence>
<evidence type="ECO:0000256" key="11">
    <source>
        <dbReference type="ARBA" id="ARBA00023146"/>
    </source>
</evidence>
<dbReference type="InterPro" id="IPR018162">
    <property type="entry name" value="Ala-tRNA-ligase_IIc_anticod-bd"/>
</dbReference>
<keyword evidence="5 12" id="KW-0479">Metal-binding</keyword>
<evidence type="ECO:0000256" key="5">
    <source>
        <dbReference type="ARBA" id="ARBA00022723"/>
    </source>
</evidence>
<dbReference type="Gene3D" id="6.10.250.550">
    <property type="match status" value="1"/>
</dbReference>
<dbReference type="CDD" id="cd00673">
    <property type="entry name" value="AlaRS_core"/>
    <property type="match status" value="1"/>
</dbReference>
<dbReference type="InterPro" id="IPR045864">
    <property type="entry name" value="aa-tRNA-synth_II/BPL/LPL"/>
</dbReference>
<dbReference type="GO" id="GO:0045892">
    <property type="term" value="P:negative regulation of DNA-templated transcription"/>
    <property type="evidence" value="ECO:0007669"/>
    <property type="project" value="TreeGrafter"/>
</dbReference>
<keyword evidence="13" id="KW-0175">Coiled coil</keyword>
<comment type="domain">
    <text evidence="12">Consists of three domains; the N-terminal catalytic domain, the editing domain and the C-terminal C-Ala domain. The editing domain removes incorrectly charged amino acids, while the C-Ala domain, along with tRNA(Ala), serves as a bridge to cooperatively bring together the editing and aminoacylation centers thus stimulating deacylation of misacylated tRNAs.</text>
</comment>
<keyword evidence="6 12" id="KW-0547">Nucleotide-binding</keyword>
<comment type="function">
    <text evidence="12">Catalyzes the attachment of alanine to tRNA(Ala) in a two-step reaction: alanine is first activated by ATP to form Ala-AMP and then transferred to the acceptor end of tRNA(Ala). Also edits incorrectly charged Ser-tRNA(Ala) and Gly-tRNA(Ala) via its editing domain.</text>
</comment>
<accession>A0AAU0N4S8</accession>
<dbReference type="GO" id="GO:0005524">
    <property type="term" value="F:ATP binding"/>
    <property type="evidence" value="ECO:0007669"/>
    <property type="project" value="UniProtKB-UniRule"/>
</dbReference>
<dbReference type="Pfam" id="PF07973">
    <property type="entry name" value="tRNA_SAD"/>
    <property type="match status" value="1"/>
</dbReference>
<dbReference type="Gene3D" id="3.30.54.20">
    <property type="match status" value="1"/>
</dbReference>
<dbReference type="SUPFAM" id="SSF55681">
    <property type="entry name" value="Class II aaRS and biotin synthetases"/>
    <property type="match status" value="1"/>
</dbReference>
<evidence type="ECO:0000259" key="14">
    <source>
        <dbReference type="PROSITE" id="PS50860"/>
    </source>
</evidence>
<organism evidence="15 16">
    <name type="scientific">Microbulbifer pacificus</name>
    <dbReference type="NCBI Taxonomy" id="407164"/>
    <lineage>
        <taxon>Bacteria</taxon>
        <taxon>Pseudomonadati</taxon>
        <taxon>Pseudomonadota</taxon>
        <taxon>Gammaproteobacteria</taxon>
        <taxon>Cellvibrionales</taxon>
        <taxon>Microbulbiferaceae</taxon>
        <taxon>Microbulbifer</taxon>
    </lineage>
</organism>
<comment type="subcellular location">
    <subcellularLocation>
        <location evidence="1 12">Cytoplasm</location>
    </subcellularLocation>
</comment>
<dbReference type="Gene3D" id="3.30.980.10">
    <property type="entry name" value="Threonyl-trna Synthetase, Chain A, domain 2"/>
    <property type="match status" value="1"/>
</dbReference>
<keyword evidence="7 12" id="KW-0862">Zinc</keyword>
<dbReference type="FunFam" id="3.10.310.40:FF:000001">
    <property type="entry name" value="Alanine--tRNA ligase"/>
    <property type="match status" value="1"/>
</dbReference>
<evidence type="ECO:0000256" key="7">
    <source>
        <dbReference type="ARBA" id="ARBA00022833"/>
    </source>
</evidence>
<dbReference type="PANTHER" id="PTHR11777:SF9">
    <property type="entry name" value="ALANINE--TRNA LIGASE, CYTOPLASMIC"/>
    <property type="match status" value="1"/>
</dbReference>
<dbReference type="Proteomes" id="UP001302477">
    <property type="component" value="Chromosome"/>
</dbReference>
<dbReference type="InterPro" id="IPR018163">
    <property type="entry name" value="Thr/Ala-tRNA-synth_IIc_edit"/>
</dbReference>
<dbReference type="PANTHER" id="PTHR11777">
    <property type="entry name" value="ALANYL-TRNA SYNTHETASE"/>
    <property type="match status" value="1"/>
</dbReference>
<keyword evidence="11 12" id="KW-0030">Aminoacyl-tRNA synthetase</keyword>
<evidence type="ECO:0000313" key="15">
    <source>
        <dbReference type="EMBL" id="WOX07258.1"/>
    </source>
</evidence>
<feature type="binding site" evidence="12">
    <location>
        <position position="664"/>
    </location>
    <ligand>
        <name>Zn(2+)</name>
        <dbReference type="ChEBI" id="CHEBI:29105"/>
    </ligand>
</feature>
<evidence type="ECO:0000256" key="10">
    <source>
        <dbReference type="ARBA" id="ARBA00022917"/>
    </source>
</evidence>
<evidence type="ECO:0000256" key="4">
    <source>
        <dbReference type="ARBA" id="ARBA00022598"/>
    </source>
</evidence>
<dbReference type="Gene3D" id="3.10.310.40">
    <property type="match status" value="1"/>
</dbReference>
<dbReference type="Pfam" id="PF01411">
    <property type="entry name" value="tRNA-synt_2c"/>
    <property type="match status" value="1"/>
</dbReference>
<evidence type="ECO:0000256" key="12">
    <source>
        <dbReference type="HAMAP-Rule" id="MF_00036"/>
    </source>
</evidence>
<comment type="similarity">
    <text evidence="2 12">Belongs to the class-II aminoacyl-tRNA synthetase family.</text>
</comment>
<dbReference type="InterPro" id="IPR018164">
    <property type="entry name" value="Ala-tRNA-synth_IIc_N"/>
</dbReference>
<dbReference type="InterPro" id="IPR050058">
    <property type="entry name" value="Ala-tRNA_ligase"/>
</dbReference>
<evidence type="ECO:0000256" key="1">
    <source>
        <dbReference type="ARBA" id="ARBA00004496"/>
    </source>
</evidence>
<dbReference type="GO" id="GO:0005829">
    <property type="term" value="C:cytosol"/>
    <property type="evidence" value="ECO:0007669"/>
    <property type="project" value="TreeGrafter"/>
</dbReference>
<keyword evidence="3 12" id="KW-0820">tRNA-binding</keyword>
<dbReference type="Gene3D" id="2.40.30.130">
    <property type="match status" value="1"/>
</dbReference>
<dbReference type="InterPro" id="IPR002318">
    <property type="entry name" value="Ala-tRNA-lgiase_IIc"/>
</dbReference>
<dbReference type="HAMAP" id="MF_00036_B">
    <property type="entry name" value="Ala_tRNA_synth_B"/>
    <property type="match status" value="1"/>
</dbReference>
<evidence type="ECO:0000256" key="3">
    <source>
        <dbReference type="ARBA" id="ARBA00022555"/>
    </source>
</evidence>
<dbReference type="FunFam" id="3.30.930.10:FF:000004">
    <property type="entry name" value="Alanine--tRNA ligase"/>
    <property type="match status" value="1"/>
</dbReference>
<name>A0AAU0N4S8_9GAMM</name>
<keyword evidence="9 12" id="KW-0694">RNA-binding</keyword>
<reference evidence="15 16" key="1">
    <citation type="submission" date="2023-10" db="EMBL/GenBank/DDBJ databases">
        <title>Description of Microbulbifer bruguierae sp. nov., isolated from the sediments of mangrove plant Bruguiera sexangula and comparative genomic analyses of the genus Microbulbifer.</title>
        <authorList>
            <person name="Long M."/>
        </authorList>
    </citation>
    <scope>NUCLEOTIDE SEQUENCE [LARGE SCALE GENOMIC DNA]</scope>
    <source>
        <strain evidence="15 16">SPO729</strain>
    </source>
</reference>
<comment type="cofactor">
    <cofactor evidence="12">
        <name>Zn(2+)</name>
        <dbReference type="ChEBI" id="CHEBI:29105"/>
    </cofactor>
    <text evidence="12">Binds 1 zinc ion per subunit.</text>
</comment>
<dbReference type="InterPro" id="IPR018165">
    <property type="entry name" value="Ala-tRNA-synth_IIc_core"/>
</dbReference>
<feature type="binding site" evidence="12">
    <location>
        <position position="556"/>
    </location>
    <ligand>
        <name>Zn(2+)</name>
        <dbReference type="ChEBI" id="CHEBI:29105"/>
    </ligand>
</feature>
<feature type="binding site" evidence="12">
    <location>
        <position position="552"/>
    </location>
    <ligand>
        <name>Zn(2+)</name>
        <dbReference type="ChEBI" id="CHEBI:29105"/>
    </ligand>
</feature>
<keyword evidence="10 12" id="KW-0648">Protein biosynthesis</keyword>
<proteinExistence type="inferred from homology"/>